<gene>
    <name evidence="11" type="primary">nudC</name>
    <name evidence="11" type="ORF">GCM10010528_11560</name>
</gene>
<evidence type="ECO:0000256" key="4">
    <source>
        <dbReference type="ARBA" id="ARBA00012381"/>
    </source>
</evidence>
<dbReference type="InterPro" id="IPR015797">
    <property type="entry name" value="NUDIX_hydrolase-like_dom_sf"/>
</dbReference>
<dbReference type="EMBL" id="BAAAVS010000019">
    <property type="protein sequence ID" value="GAA3032061.1"/>
    <property type="molecule type" value="Genomic_DNA"/>
</dbReference>
<dbReference type="SUPFAM" id="SSF55811">
    <property type="entry name" value="Nudix"/>
    <property type="match status" value="1"/>
</dbReference>
<reference evidence="12" key="1">
    <citation type="journal article" date="2019" name="Int. J. Syst. Evol. Microbiol.">
        <title>The Global Catalogue of Microorganisms (GCM) 10K type strain sequencing project: providing services to taxonomists for standard genome sequencing and annotation.</title>
        <authorList>
            <consortium name="The Broad Institute Genomics Platform"/>
            <consortium name="The Broad Institute Genome Sequencing Center for Infectious Disease"/>
            <person name="Wu L."/>
            <person name="Ma J."/>
        </authorList>
    </citation>
    <scope>NUCLEOTIDE SEQUENCE [LARGE SCALE GENOMIC DNA]</scope>
    <source>
        <strain evidence="12">JCM 14234</strain>
    </source>
</reference>
<dbReference type="Proteomes" id="UP001501035">
    <property type="component" value="Unassembled WGS sequence"/>
</dbReference>
<comment type="similarity">
    <text evidence="3">Belongs to the Nudix hydrolase family. NudC subfamily.</text>
</comment>
<evidence type="ECO:0000259" key="10">
    <source>
        <dbReference type="PROSITE" id="PS51462"/>
    </source>
</evidence>
<name>A0ABP6L9B1_9ACTN</name>
<dbReference type="Gene3D" id="3.90.79.20">
    <property type="match status" value="1"/>
</dbReference>
<evidence type="ECO:0000256" key="3">
    <source>
        <dbReference type="ARBA" id="ARBA00009595"/>
    </source>
</evidence>
<comment type="catalytic activity">
    <reaction evidence="9">
        <text>a 5'-end NAD(+)-phospho-ribonucleoside in mRNA + H2O = a 5'-end phospho-adenosine-phospho-ribonucleoside in mRNA + beta-nicotinamide D-ribonucleotide + 2 H(+)</text>
        <dbReference type="Rhea" id="RHEA:60876"/>
        <dbReference type="Rhea" id="RHEA-COMP:15698"/>
        <dbReference type="Rhea" id="RHEA-COMP:15719"/>
        <dbReference type="ChEBI" id="CHEBI:14649"/>
        <dbReference type="ChEBI" id="CHEBI:15377"/>
        <dbReference type="ChEBI" id="CHEBI:15378"/>
        <dbReference type="ChEBI" id="CHEBI:144029"/>
        <dbReference type="ChEBI" id="CHEBI:144051"/>
    </reaction>
    <physiologicalReaction direction="left-to-right" evidence="9">
        <dbReference type="Rhea" id="RHEA:60877"/>
    </physiologicalReaction>
</comment>
<dbReference type="PROSITE" id="PS51462">
    <property type="entry name" value="NUDIX"/>
    <property type="match status" value="1"/>
</dbReference>
<dbReference type="Gene3D" id="3.90.79.10">
    <property type="entry name" value="Nucleoside Triphosphate Pyrophosphohydrolase"/>
    <property type="match status" value="1"/>
</dbReference>
<keyword evidence="5" id="KW-0479">Metal-binding</keyword>
<dbReference type="EC" id="3.6.1.22" evidence="4"/>
<evidence type="ECO:0000313" key="12">
    <source>
        <dbReference type="Proteomes" id="UP001501035"/>
    </source>
</evidence>
<keyword evidence="8" id="KW-0520">NAD</keyword>
<evidence type="ECO:0000256" key="1">
    <source>
        <dbReference type="ARBA" id="ARBA00001946"/>
    </source>
</evidence>
<keyword evidence="12" id="KW-1185">Reference proteome</keyword>
<dbReference type="Pfam" id="PF00293">
    <property type="entry name" value="NUDIX"/>
    <property type="match status" value="1"/>
</dbReference>
<evidence type="ECO:0000256" key="9">
    <source>
        <dbReference type="ARBA" id="ARBA00023679"/>
    </source>
</evidence>
<dbReference type="InterPro" id="IPR020084">
    <property type="entry name" value="NUDIX_hydrolase_CS"/>
</dbReference>
<evidence type="ECO:0000256" key="2">
    <source>
        <dbReference type="ARBA" id="ARBA00001947"/>
    </source>
</evidence>
<organism evidence="11 12">
    <name type="scientific">Gordonia defluvii</name>
    <dbReference type="NCBI Taxonomy" id="283718"/>
    <lineage>
        <taxon>Bacteria</taxon>
        <taxon>Bacillati</taxon>
        <taxon>Actinomycetota</taxon>
        <taxon>Actinomycetes</taxon>
        <taxon>Mycobacteriales</taxon>
        <taxon>Gordoniaceae</taxon>
        <taxon>Gordonia</taxon>
    </lineage>
</organism>
<keyword evidence="6" id="KW-0378">Hydrolase</keyword>
<dbReference type="PROSITE" id="PS00893">
    <property type="entry name" value="NUDIX_BOX"/>
    <property type="match status" value="1"/>
</dbReference>
<dbReference type="RefSeq" id="WP_290705901.1">
    <property type="nucleotide sequence ID" value="NZ_BAAAVS010000019.1"/>
</dbReference>
<comment type="cofactor">
    <cofactor evidence="2">
        <name>Zn(2+)</name>
        <dbReference type="ChEBI" id="CHEBI:29105"/>
    </cofactor>
</comment>
<protein>
    <recommendedName>
        <fullName evidence="4">NAD(+) diphosphatase</fullName>
        <ecNumber evidence="4">3.6.1.22</ecNumber>
    </recommendedName>
</protein>
<dbReference type="InterPro" id="IPR000086">
    <property type="entry name" value="NUDIX_hydrolase_dom"/>
</dbReference>
<accession>A0ABP6L9B1</accession>
<proteinExistence type="inferred from homology"/>
<dbReference type="PANTHER" id="PTHR42904">
    <property type="entry name" value="NUDIX HYDROLASE, NUDC SUBFAMILY"/>
    <property type="match status" value="1"/>
</dbReference>
<evidence type="ECO:0000256" key="8">
    <source>
        <dbReference type="ARBA" id="ARBA00023027"/>
    </source>
</evidence>
<comment type="cofactor">
    <cofactor evidence="1">
        <name>Mg(2+)</name>
        <dbReference type="ChEBI" id="CHEBI:18420"/>
    </cofactor>
</comment>
<evidence type="ECO:0000256" key="5">
    <source>
        <dbReference type="ARBA" id="ARBA00022723"/>
    </source>
</evidence>
<evidence type="ECO:0000313" key="11">
    <source>
        <dbReference type="EMBL" id="GAA3032061.1"/>
    </source>
</evidence>
<keyword evidence="7" id="KW-0460">Magnesium</keyword>
<sequence>MAFALPHPPLFARSSIDRGGEFRGNHGAAVVGWENARVLLIDRRGRFGIGGDGGLRWATGPETAAGPTSDLVLLGVDGAAFLWACRVDEVDEPVGDARTAGHQLGGDDAGLLVTALGLLNWHDHAGFSPTTGAPTMVEKSGWVRRDRSCGRDEFPRTDPAIITVVHDGGDRILLGRQARWPEKWFSTLAGFVEPGESLEQCVVREVREEVGITVVEPRYLGSQPWPFPRSLMIGFAALGDPDDPLEFLDGEIADAAWFTRDQVREALGAAEWTDPDTDDGVPSGVLRLPGSVSIARAMIEAWAAAP</sequence>
<evidence type="ECO:0000256" key="7">
    <source>
        <dbReference type="ARBA" id="ARBA00022842"/>
    </source>
</evidence>
<feature type="domain" description="Nudix hydrolase" evidence="10">
    <location>
        <begin position="155"/>
        <end position="282"/>
    </location>
</feature>
<dbReference type="NCBIfam" id="NF001299">
    <property type="entry name" value="PRK00241.1"/>
    <property type="match status" value="1"/>
</dbReference>
<dbReference type="PANTHER" id="PTHR42904:SF6">
    <property type="entry name" value="NAD-CAPPED RNA HYDROLASE NUDT12"/>
    <property type="match status" value="1"/>
</dbReference>
<dbReference type="CDD" id="cd03429">
    <property type="entry name" value="NUDIX_NADH_pyrophosphatase_Nudt13"/>
    <property type="match status" value="1"/>
</dbReference>
<dbReference type="InterPro" id="IPR050241">
    <property type="entry name" value="NAD-cap_RNA_hydrolase_NudC"/>
</dbReference>
<evidence type="ECO:0000256" key="6">
    <source>
        <dbReference type="ARBA" id="ARBA00022801"/>
    </source>
</evidence>
<comment type="caution">
    <text evidence="11">The sequence shown here is derived from an EMBL/GenBank/DDBJ whole genome shotgun (WGS) entry which is preliminary data.</text>
</comment>
<dbReference type="InterPro" id="IPR049734">
    <property type="entry name" value="NudC-like_C"/>
</dbReference>